<dbReference type="InterPro" id="IPR014001">
    <property type="entry name" value="Helicase_ATP-bd"/>
</dbReference>
<dbReference type="GO" id="GO:0004518">
    <property type="term" value="F:nuclease activity"/>
    <property type="evidence" value="ECO:0007669"/>
    <property type="project" value="UniProtKB-KW"/>
</dbReference>
<dbReference type="GO" id="GO:0003724">
    <property type="term" value="F:RNA helicase activity"/>
    <property type="evidence" value="ECO:0007669"/>
    <property type="project" value="TreeGrafter"/>
</dbReference>
<accession>A0A2P4URZ3</accession>
<evidence type="ECO:0000256" key="3">
    <source>
        <dbReference type="ARBA" id="ARBA00022722"/>
    </source>
</evidence>
<dbReference type="CDD" id="cd17930">
    <property type="entry name" value="DEXHc_cas3"/>
    <property type="match status" value="1"/>
</dbReference>
<dbReference type="PROSITE" id="PS51643">
    <property type="entry name" value="HD_CAS3"/>
    <property type="match status" value="1"/>
</dbReference>
<dbReference type="PANTHER" id="PTHR47963">
    <property type="entry name" value="DEAD-BOX ATP-DEPENDENT RNA HELICASE 47, MITOCHONDRIAL"/>
    <property type="match status" value="1"/>
</dbReference>
<dbReference type="Gene3D" id="3.40.50.300">
    <property type="entry name" value="P-loop containing nucleotide triphosphate hydrolases"/>
    <property type="match status" value="2"/>
</dbReference>
<evidence type="ECO:0000259" key="10">
    <source>
        <dbReference type="PROSITE" id="PS51192"/>
    </source>
</evidence>
<dbReference type="NCBIfam" id="TIGR01587">
    <property type="entry name" value="cas3_core"/>
    <property type="match status" value="1"/>
</dbReference>
<dbReference type="InterPro" id="IPR054712">
    <property type="entry name" value="Cas3-like_dom"/>
</dbReference>
<keyword evidence="7 12" id="KW-0347">Helicase</keyword>
<dbReference type="NCBIfam" id="TIGR01596">
    <property type="entry name" value="cas3_HD"/>
    <property type="match status" value="1"/>
</dbReference>
<dbReference type="GO" id="GO:0016787">
    <property type="term" value="F:hydrolase activity"/>
    <property type="evidence" value="ECO:0007669"/>
    <property type="project" value="UniProtKB-KW"/>
</dbReference>
<feature type="domain" description="HD Cas3-type" evidence="11">
    <location>
        <begin position="12"/>
        <end position="176"/>
    </location>
</feature>
<dbReference type="EMBL" id="MTBP01000001">
    <property type="protein sequence ID" value="POM27784.1"/>
    <property type="molecule type" value="Genomic_DNA"/>
</dbReference>
<evidence type="ECO:0000256" key="8">
    <source>
        <dbReference type="ARBA" id="ARBA00022840"/>
    </source>
</evidence>
<evidence type="ECO:0000256" key="5">
    <source>
        <dbReference type="ARBA" id="ARBA00022741"/>
    </source>
</evidence>
<evidence type="ECO:0000256" key="1">
    <source>
        <dbReference type="ARBA" id="ARBA00006847"/>
    </source>
</evidence>
<sequence length="736" mass="81131">MDDDIWAHSANETGRRHGLAEHLRGTADRAGKFADVFQARAVAEYLALVHDVGKASCAWQDGLRKAQQHDGPVGIDHKGAGTLLASTRGLDVLSAVVLGHHGGLPSLTSLKEALRRATGRERAVVDEAIERASALVPEIASSPAPEWPAWTGGAASDDIEMLVRMVFSTVVDADFLDTEQHFADGRSRPPHPLLAAAMAERFEQGRAALLAGNDPSPVDEIRRAVYEQARAAAEGERGIYRFPAPTGAGKTLASGGFAFHHARAHGLRRVVVAVPFLSITDQNAGVFRRVLERDGEQPVVLEHHSGVEIDAPGGRGDLRAPTLPWQKLAAENWDSPFVVTTTVRLFESLFGRRPSAMRRLHRLAGSVIVLDEVQALPDAMLIPILSALRSLTDHFGASVLLASATQPTFWKLSPFKDVPLRDVIAEPERLYTDLRRVEYQWRVDPQPTAEEIAAEIAQERQVLAIVNTTRKAQELHELVTSEREQGPNSVFHLSTRMVALHRKQVLHDIKEKLHDDEPVAVVSTQLVEAGVDLDLPVVYRAKAPADSLQQAAGRCNRSGRLAVGKVVVFQMNDDESETKVYGQAAYASDCHIGEDRADPDDLKALDSYYTDRFTLKGVETTGREIQKYREKYDFPEVARRFKMIEEHTAPVVVPWGDERDQDRCLAAIHEIRRGVPYAGALLRELRPYMAAIPRGTARKAVDDGLAEPVIGDLIHWLGDYHPERGIELADSNTYIF</sequence>
<dbReference type="Pfam" id="PF00270">
    <property type="entry name" value="DEAD"/>
    <property type="match status" value="1"/>
</dbReference>
<reference evidence="12 13" key="1">
    <citation type="journal article" date="2017" name="Chemistry">
        <title>Isolation, Biosynthesis and Chemical Modifications of Rubterolones A-F: Rare Tropolone Alkaloids from Actinomadura sp. 5-2.</title>
        <authorList>
            <person name="Guo H."/>
            <person name="Benndorf R."/>
            <person name="Leichnitz D."/>
            <person name="Klassen J.L."/>
            <person name="Vollmers J."/>
            <person name="Gorls H."/>
            <person name="Steinacker M."/>
            <person name="Weigel C."/>
            <person name="Dahse H.M."/>
            <person name="Kaster A.K."/>
            <person name="de Beer Z.W."/>
            <person name="Poulsen M."/>
            <person name="Beemelmanns C."/>
        </authorList>
    </citation>
    <scope>NUCLEOTIDE SEQUENCE [LARGE SCALE GENOMIC DNA]</scope>
    <source>
        <strain evidence="12 13">5-2</strain>
    </source>
</reference>
<proteinExistence type="inferred from homology"/>
<dbReference type="InterPro" id="IPR050547">
    <property type="entry name" value="DEAD_box_RNA_helicases"/>
</dbReference>
<evidence type="ECO:0000313" key="12">
    <source>
        <dbReference type="EMBL" id="POM27784.1"/>
    </source>
</evidence>
<keyword evidence="8" id="KW-0067">ATP-binding</keyword>
<evidence type="ECO:0000256" key="6">
    <source>
        <dbReference type="ARBA" id="ARBA00022801"/>
    </source>
</evidence>
<evidence type="ECO:0000256" key="9">
    <source>
        <dbReference type="ARBA" id="ARBA00023118"/>
    </source>
</evidence>
<dbReference type="GO" id="GO:0046872">
    <property type="term" value="F:metal ion binding"/>
    <property type="evidence" value="ECO:0007669"/>
    <property type="project" value="UniProtKB-KW"/>
</dbReference>
<dbReference type="InterPro" id="IPR006483">
    <property type="entry name" value="CRISPR-assoc_Cas3_HD"/>
</dbReference>
<evidence type="ECO:0000256" key="2">
    <source>
        <dbReference type="ARBA" id="ARBA00009046"/>
    </source>
</evidence>
<keyword evidence="13" id="KW-1185">Reference proteome</keyword>
<dbReference type="Pfam" id="PF22590">
    <property type="entry name" value="Cas3-like_C_2"/>
    <property type="match status" value="1"/>
</dbReference>
<keyword evidence="4" id="KW-0479">Metal-binding</keyword>
<dbReference type="AlphaFoldDB" id="A0A2P4URZ3"/>
<evidence type="ECO:0000256" key="4">
    <source>
        <dbReference type="ARBA" id="ARBA00022723"/>
    </source>
</evidence>
<comment type="caution">
    <text evidence="12">The sequence shown here is derived from an EMBL/GenBank/DDBJ whole genome shotgun (WGS) entry which is preliminary data.</text>
</comment>
<protein>
    <submittedName>
        <fullName evidence="12">Helicase Cas3</fullName>
    </submittedName>
</protein>
<dbReference type="InterPro" id="IPR011545">
    <property type="entry name" value="DEAD/DEAH_box_helicase_dom"/>
</dbReference>
<keyword evidence="9" id="KW-0051">Antiviral defense</keyword>
<evidence type="ECO:0000256" key="7">
    <source>
        <dbReference type="ARBA" id="ARBA00022806"/>
    </source>
</evidence>
<dbReference type="InterPro" id="IPR027417">
    <property type="entry name" value="P-loop_NTPase"/>
</dbReference>
<dbReference type="InterPro" id="IPR038257">
    <property type="entry name" value="CRISPR-assoc_Cas3_HD_sf"/>
</dbReference>
<dbReference type="CDD" id="cd09641">
    <property type="entry name" value="Cas3''_I"/>
    <property type="match status" value="1"/>
</dbReference>
<organism evidence="12 13">
    <name type="scientific">Actinomadura rubteroloni</name>
    <dbReference type="NCBI Taxonomy" id="1926885"/>
    <lineage>
        <taxon>Bacteria</taxon>
        <taxon>Bacillati</taxon>
        <taxon>Actinomycetota</taxon>
        <taxon>Actinomycetes</taxon>
        <taxon>Streptosporangiales</taxon>
        <taxon>Thermomonosporaceae</taxon>
        <taxon>Actinomadura</taxon>
    </lineage>
</organism>
<comment type="similarity">
    <text evidence="2">In the central section; belongs to the CRISPR-associated helicase Cas3 family.</text>
</comment>
<dbReference type="GO" id="GO:0051607">
    <property type="term" value="P:defense response to virus"/>
    <property type="evidence" value="ECO:0007669"/>
    <property type="project" value="UniProtKB-KW"/>
</dbReference>
<evidence type="ECO:0000313" key="13">
    <source>
        <dbReference type="Proteomes" id="UP000242367"/>
    </source>
</evidence>
<name>A0A2P4URZ3_9ACTN</name>
<dbReference type="PANTHER" id="PTHR47963:SF9">
    <property type="entry name" value="CRISPR-ASSOCIATED ENDONUCLEASE_HELICASE CAS3"/>
    <property type="match status" value="1"/>
</dbReference>
<dbReference type="PROSITE" id="PS51192">
    <property type="entry name" value="HELICASE_ATP_BIND_1"/>
    <property type="match status" value="1"/>
</dbReference>
<dbReference type="Gene3D" id="1.10.3210.30">
    <property type="match status" value="1"/>
</dbReference>
<dbReference type="RefSeq" id="WP_168212078.1">
    <property type="nucleotide sequence ID" value="NZ_MTBP01000001.1"/>
</dbReference>
<dbReference type="InterPro" id="IPR006474">
    <property type="entry name" value="Helicase_Cas3_CRISPR-ass_core"/>
</dbReference>
<dbReference type="SUPFAM" id="SSF52540">
    <property type="entry name" value="P-loop containing nucleoside triphosphate hydrolases"/>
    <property type="match status" value="1"/>
</dbReference>
<dbReference type="Pfam" id="PF18019">
    <property type="entry name" value="Cas3_HD"/>
    <property type="match status" value="1"/>
</dbReference>
<feature type="domain" description="Helicase ATP-binding" evidence="10">
    <location>
        <begin position="244"/>
        <end position="424"/>
    </location>
</feature>
<keyword evidence="5" id="KW-0547">Nucleotide-binding</keyword>
<comment type="similarity">
    <text evidence="1">In the N-terminal section; belongs to the CRISPR-associated nuclease Cas3-HD family.</text>
</comment>
<dbReference type="Proteomes" id="UP000242367">
    <property type="component" value="Unassembled WGS sequence"/>
</dbReference>
<keyword evidence="6" id="KW-0378">Hydrolase</keyword>
<dbReference type="GO" id="GO:0005524">
    <property type="term" value="F:ATP binding"/>
    <property type="evidence" value="ECO:0007669"/>
    <property type="project" value="UniProtKB-KW"/>
</dbReference>
<dbReference type="GO" id="GO:0003723">
    <property type="term" value="F:RNA binding"/>
    <property type="evidence" value="ECO:0007669"/>
    <property type="project" value="TreeGrafter"/>
</dbReference>
<gene>
    <name evidence="12" type="ORF">BTM25_22050</name>
</gene>
<keyword evidence="3" id="KW-0540">Nuclease</keyword>
<evidence type="ECO:0000259" key="11">
    <source>
        <dbReference type="PROSITE" id="PS51643"/>
    </source>
</evidence>